<sequence length="259" mass="29841">MSPITGLLKKDFKISRWLFFTSLILLLIVLGAGFGYSSYAKQHAGTFVIFILSGLALILYTPLMMFSALKIEGKNQLWLYSPRSSLTLLLSKFIVILTYQVILQILLSIYGAISLYWFGKSVYEQIGVGFFIEAIVYLNIFILLLGIFFSCWICFYWAFYHACSHYPKLKPFRWLIILAMFIAYNIFEGLLLKITIINDWMTKFSVKIISTPEFSYEKGDWVVKFGEGTIPVLPFLYYVILSIILVLAAARLLERKVEV</sequence>
<name>A0ABT9Z433_9BACI</name>
<dbReference type="EMBL" id="JAUSTZ010000005">
    <property type="protein sequence ID" value="MDQ0226611.1"/>
    <property type="molecule type" value="Genomic_DNA"/>
</dbReference>
<keyword evidence="3" id="KW-1185">Reference proteome</keyword>
<dbReference type="RefSeq" id="WP_174880102.1">
    <property type="nucleotide sequence ID" value="NZ_CADEPK010000100.1"/>
</dbReference>
<protein>
    <recommendedName>
        <fullName evidence="4">ABC transporter permease</fullName>
    </recommendedName>
</protein>
<keyword evidence="1" id="KW-1133">Transmembrane helix</keyword>
<proteinExistence type="predicted"/>
<comment type="caution">
    <text evidence="2">The sequence shown here is derived from an EMBL/GenBank/DDBJ whole genome shotgun (WGS) entry which is preliminary data.</text>
</comment>
<accession>A0ABT9Z433</accession>
<feature type="transmembrane region" description="Helical" evidence="1">
    <location>
        <begin position="45"/>
        <end position="69"/>
    </location>
</feature>
<reference evidence="2 3" key="1">
    <citation type="submission" date="2023-07" db="EMBL/GenBank/DDBJ databases">
        <title>Genomic Encyclopedia of Type Strains, Phase IV (KMG-IV): sequencing the most valuable type-strain genomes for metagenomic binning, comparative biology and taxonomic classification.</title>
        <authorList>
            <person name="Goeker M."/>
        </authorList>
    </citation>
    <scope>NUCLEOTIDE SEQUENCE [LARGE SCALE GENOMIC DNA]</scope>
    <source>
        <strain evidence="2 3">DSM 17723</strain>
    </source>
</reference>
<organism evidence="2 3">
    <name type="scientific">Metabacillus niabensis</name>
    <dbReference type="NCBI Taxonomy" id="324854"/>
    <lineage>
        <taxon>Bacteria</taxon>
        <taxon>Bacillati</taxon>
        <taxon>Bacillota</taxon>
        <taxon>Bacilli</taxon>
        <taxon>Bacillales</taxon>
        <taxon>Bacillaceae</taxon>
        <taxon>Metabacillus</taxon>
    </lineage>
</organism>
<evidence type="ECO:0000313" key="2">
    <source>
        <dbReference type="EMBL" id="MDQ0226611.1"/>
    </source>
</evidence>
<feature type="transmembrane region" description="Helical" evidence="1">
    <location>
        <begin position="130"/>
        <end position="160"/>
    </location>
</feature>
<keyword evidence="1" id="KW-0812">Transmembrane</keyword>
<evidence type="ECO:0008006" key="4">
    <source>
        <dbReference type="Google" id="ProtNLM"/>
    </source>
</evidence>
<gene>
    <name evidence="2" type="ORF">J2S02_002956</name>
</gene>
<feature type="transmembrane region" description="Helical" evidence="1">
    <location>
        <begin position="235"/>
        <end position="253"/>
    </location>
</feature>
<keyword evidence="1" id="KW-0472">Membrane</keyword>
<feature type="transmembrane region" description="Helical" evidence="1">
    <location>
        <begin position="172"/>
        <end position="197"/>
    </location>
</feature>
<feature type="transmembrane region" description="Helical" evidence="1">
    <location>
        <begin position="89"/>
        <end position="118"/>
    </location>
</feature>
<feature type="transmembrane region" description="Helical" evidence="1">
    <location>
        <begin position="17"/>
        <end position="39"/>
    </location>
</feature>
<evidence type="ECO:0000313" key="3">
    <source>
        <dbReference type="Proteomes" id="UP001232245"/>
    </source>
</evidence>
<dbReference type="Proteomes" id="UP001232245">
    <property type="component" value="Unassembled WGS sequence"/>
</dbReference>
<evidence type="ECO:0000256" key="1">
    <source>
        <dbReference type="SAM" id="Phobius"/>
    </source>
</evidence>